<dbReference type="Gene3D" id="3.90.550.10">
    <property type="entry name" value="Spore Coat Polysaccharide Biosynthesis Protein SpsA, Chain A"/>
    <property type="match status" value="1"/>
</dbReference>
<dbReference type="GO" id="GO:0016757">
    <property type="term" value="F:glycosyltransferase activity"/>
    <property type="evidence" value="ECO:0007669"/>
    <property type="project" value="UniProtKB-KW"/>
</dbReference>
<dbReference type="PANTHER" id="PTHR43685:SF5">
    <property type="entry name" value="GLYCOSYLTRANSFERASE EPSE-RELATED"/>
    <property type="match status" value="1"/>
</dbReference>
<dbReference type="SUPFAM" id="SSF53448">
    <property type="entry name" value="Nucleotide-diphospho-sugar transferases"/>
    <property type="match status" value="1"/>
</dbReference>
<reference evidence="5 6" key="1">
    <citation type="journal article" date="2019" name="Nat. Microbiol.">
        <title>Mediterranean grassland soil C-N compound turnover is dependent on rainfall and depth, and is mediated by genomically divergent microorganisms.</title>
        <authorList>
            <person name="Diamond S."/>
            <person name="Andeer P.F."/>
            <person name="Li Z."/>
            <person name="Crits-Christoph A."/>
            <person name="Burstein D."/>
            <person name="Anantharaman K."/>
            <person name="Lane K.R."/>
            <person name="Thomas B.C."/>
            <person name="Pan C."/>
            <person name="Northen T.R."/>
            <person name="Banfield J.F."/>
        </authorList>
    </citation>
    <scope>NUCLEOTIDE SEQUENCE [LARGE SCALE GENOMIC DNA]</scope>
    <source>
        <strain evidence="5">WS_11</strain>
    </source>
</reference>
<keyword evidence="2" id="KW-0328">Glycosyltransferase</keyword>
<keyword evidence="3 5" id="KW-0808">Transferase</keyword>
<dbReference type="InterPro" id="IPR029044">
    <property type="entry name" value="Nucleotide-diphossugar_trans"/>
</dbReference>
<comment type="similarity">
    <text evidence="1">Belongs to the glycosyltransferase 2 family.</text>
</comment>
<accession>A0A538U8J5</accession>
<dbReference type="InterPro" id="IPR050834">
    <property type="entry name" value="Glycosyltransf_2"/>
</dbReference>
<sequence length="299" mass="34006">MWSRRDGSGASVSAPKVSILLPVHNGARYLRGALDSLFEQTFDDFELDILNDGSTDDTAAIVGLYRDPRIRYREQPNAGVSASLNRLVEHARGTYLARMDHDDWSHPERLAAQVAHLDAHPATVLVGSWVEVVDEHGRVVFRTRHPVTAAGIREVMLFDNPVAHGSVMMRRVPELRYRGEFDDAEDVDLWERLMRCHPVANLPRYLYRWRMSPEGISQRRRHRQSALAQQVQDRYREWYVPRVVLLAPSVSELAAERRATGTGRVARRKLRLMGLLASRGAMRATAREALDLLRLPFAG</sequence>
<dbReference type="Pfam" id="PF00535">
    <property type="entry name" value="Glycos_transf_2"/>
    <property type="match status" value="1"/>
</dbReference>
<organism evidence="5 6">
    <name type="scientific">Eiseniibacteriota bacterium</name>
    <dbReference type="NCBI Taxonomy" id="2212470"/>
    <lineage>
        <taxon>Bacteria</taxon>
        <taxon>Candidatus Eiseniibacteriota</taxon>
    </lineage>
</organism>
<dbReference type="Proteomes" id="UP000319771">
    <property type="component" value="Unassembled WGS sequence"/>
</dbReference>
<dbReference type="AlphaFoldDB" id="A0A538U8J5"/>
<evidence type="ECO:0000313" key="5">
    <source>
        <dbReference type="EMBL" id="TMQ72218.1"/>
    </source>
</evidence>
<gene>
    <name evidence="5" type="ORF">E6K81_08195</name>
</gene>
<comment type="caution">
    <text evidence="5">The sequence shown here is derived from an EMBL/GenBank/DDBJ whole genome shotgun (WGS) entry which is preliminary data.</text>
</comment>
<evidence type="ECO:0000256" key="2">
    <source>
        <dbReference type="ARBA" id="ARBA00022676"/>
    </source>
</evidence>
<name>A0A538U8J5_UNCEI</name>
<evidence type="ECO:0000259" key="4">
    <source>
        <dbReference type="Pfam" id="PF00535"/>
    </source>
</evidence>
<evidence type="ECO:0000256" key="3">
    <source>
        <dbReference type="ARBA" id="ARBA00022679"/>
    </source>
</evidence>
<dbReference type="CDD" id="cd00761">
    <property type="entry name" value="Glyco_tranf_GTA_type"/>
    <property type="match status" value="1"/>
</dbReference>
<evidence type="ECO:0000256" key="1">
    <source>
        <dbReference type="ARBA" id="ARBA00006739"/>
    </source>
</evidence>
<proteinExistence type="inferred from homology"/>
<evidence type="ECO:0000313" key="6">
    <source>
        <dbReference type="Proteomes" id="UP000319771"/>
    </source>
</evidence>
<protein>
    <submittedName>
        <fullName evidence="5">Glycosyltransferase family 2 protein</fullName>
    </submittedName>
</protein>
<feature type="domain" description="Glycosyltransferase 2-like" evidence="4">
    <location>
        <begin position="18"/>
        <end position="162"/>
    </location>
</feature>
<dbReference type="InterPro" id="IPR001173">
    <property type="entry name" value="Glyco_trans_2-like"/>
</dbReference>
<dbReference type="PANTHER" id="PTHR43685">
    <property type="entry name" value="GLYCOSYLTRANSFERASE"/>
    <property type="match status" value="1"/>
</dbReference>
<dbReference type="EMBL" id="VBPB01000116">
    <property type="protein sequence ID" value="TMQ72218.1"/>
    <property type="molecule type" value="Genomic_DNA"/>
</dbReference>